<reference evidence="7" key="1">
    <citation type="submission" date="2020-10" db="EMBL/GenBank/DDBJ databases">
        <authorList>
            <person name="Hahn C.J."/>
            <person name="Laso-Perez R."/>
            <person name="Vulcano F."/>
            <person name="Vaziourakis K.-M."/>
            <person name="Stokke R."/>
            <person name="Steen I.H."/>
            <person name="Teske A."/>
            <person name="Boetius A."/>
            <person name="Liebeke M."/>
            <person name="Amann R."/>
            <person name="Knittel K."/>
        </authorList>
    </citation>
    <scope>NUCLEOTIDE SEQUENCE</scope>
    <source>
        <strain evidence="7">Gfbio:e3339647-f889-4370-9287-4fb5cb688e4c:AG392M11_GoMArc1</strain>
    </source>
</reference>
<dbReference type="GO" id="GO:0016757">
    <property type="term" value="F:glycosyltransferase activity"/>
    <property type="evidence" value="ECO:0007669"/>
    <property type="project" value="UniProtKB-KW"/>
</dbReference>
<dbReference type="InterPro" id="IPR037018">
    <property type="entry name" value="GH65_N"/>
</dbReference>
<dbReference type="InterPro" id="IPR011013">
    <property type="entry name" value="Gal_mutarotase_sf_dom"/>
</dbReference>
<feature type="domain" description="Glycoside hydrolase family 65 central catalytic" evidence="4">
    <location>
        <begin position="325"/>
        <end position="689"/>
    </location>
</feature>
<dbReference type="EMBL" id="CAJHIQ010000026">
    <property type="protein sequence ID" value="CAD6493202.1"/>
    <property type="molecule type" value="Genomic_DNA"/>
</dbReference>
<keyword evidence="7" id="KW-0378">Hydrolase</keyword>
<dbReference type="Gene3D" id="2.60.420.10">
    <property type="entry name" value="Maltose phosphorylase, domain 3"/>
    <property type="match status" value="1"/>
</dbReference>
<evidence type="ECO:0000256" key="1">
    <source>
        <dbReference type="ARBA" id="ARBA00006768"/>
    </source>
</evidence>
<evidence type="ECO:0000259" key="5">
    <source>
        <dbReference type="Pfam" id="PF03633"/>
    </source>
</evidence>
<name>A0A811TC15_9EURY</name>
<dbReference type="GO" id="GO:0030246">
    <property type="term" value="F:carbohydrate binding"/>
    <property type="evidence" value="ECO:0007669"/>
    <property type="project" value="InterPro"/>
</dbReference>
<dbReference type="PANTHER" id="PTHR11051:SF8">
    <property type="entry name" value="PROTEIN-GLUCOSYLGALACTOSYLHYDROXYLYSINE GLUCOSIDASE"/>
    <property type="match status" value="1"/>
</dbReference>
<sequence length="775" mass="87945">MFFRKYLSDDEWLIRECKWDPDPHKQGSSESIFSLGNGYVGSRGVMEEIPDGSRPGTYIAGIFDKSAAKTVEIVNLPNPIDFQIYANGEPVAIDKMDVVRHERILDMKKGLLFRETEYRSRVGLYKYQSMRAISASDEHTAMMRVCFVSYDSNVDILVKNSTDTAALNIRPEMDTMVRHYDIRWADYINNICYVAVKTNDSGIIASYATDLSIWGDGELVCAARTAEWEDGKFTENVRFKARKGVIYSFDKLISLCSSRDLPEEGIRDATINTLEQSRCIGFECLLETHAAVWDKRWLTADITITPAGETGGANESVGDVNRAMRFNLYHLLAVGNEHDDQASIAPKALTSEWYGGHVLWDTTIFVFPFFLFTNPVIARNLLMYRYHRLDIARKNAKSQDLEGALFPWESAATGEDVTPKNWVNLKGEIIKVHTMEREQHIVGDVAYAVYHYYMATADEEFMARYGTEIMLETARFWASRVTYSEETGRYEIRNVIGPNEYQECVDNNAYTNYLARWNLRCAISLCTNRPAGAAHGLEIDRWQKIADGITFTVLNDGMIEEFDGYFGREDVIITKMNNLGIPTYPQDDVPMTRVAETQLVKQADVMMLLHLFPHDFSLDVKRANMAYYERRTTHESSLSPSIHASLYAEIGNADEAYHYFRYALYGTIGNVYGNTHNGIHAGSMGGVWQATIFGFAGVRMKDGILSVNPRLPGEWGRLRFNLFWHGTKLEFNITHTEVEISSESSRDFVIPVVICGEIHELAGNGPEVIEYGNDD</sequence>
<evidence type="ECO:0000256" key="3">
    <source>
        <dbReference type="ARBA" id="ARBA00022679"/>
    </source>
</evidence>
<dbReference type="Pfam" id="PF03636">
    <property type="entry name" value="Glyco_hydro_65N"/>
    <property type="match status" value="1"/>
</dbReference>
<dbReference type="InterPro" id="IPR005194">
    <property type="entry name" value="Glyco_hydro_65_C"/>
</dbReference>
<dbReference type="InterPro" id="IPR008928">
    <property type="entry name" value="6-hairpin_glycosidase_sf"/>
</dbReference>
<feature type="domain" description="Glycoside hydrolase family 65 C-terminal" evidence="5">
    <location>
        <begin position="699"/>
        <end position="761"/>
    </location>
</feature>
<feature type="domain" description="Glycoside hydrolase family 65 N-terminal" evidence="6">
    <location>
        <begin position="22"/>
        <end position="259"/>
    </location>
</feature>
<evidence type="ECO:0000259" key="4">
    <source>
        <dbReference type="Pfam" id="PF03632"/>
    </source>
</evidence>
<dbReference type="GO" id="GO:0004553">
    <property type="term" value="F:hydrolase activity, hydrolyzing O-glycosyl compounds"/>
    <property type="evidence" value="ECO:0007669"/>
    <property type="project" value="TreeGrafter"/>
</dbReference>
<proteinExistence type="inferred from homology"/>
<comment type="caution">
    <text evidence="7">The sequence shown here is derived from an EMBL/GenBank/DDBJ whole genome shotgun (WGS) entry which is preliminary data.</text>
</comment>
<keyword evidence="2" id="KW-0328">Glycosyltransferase</keyword>
<dbReference type="InterPro" id="IPR012341">
    <property type="entry name" value="6hp_glycosidase-like_sf"/>
</dbReference>
<evidence type="ECO:0000313" key="8">
    <source>
        <dbReference type="Proteomes" id="UP000639006"/>
    </source>
</evidence>
<evidence type="ECO:0000256" key="2">
    <source>
        <dbReference type="ARBA" id="ARBA00022676"/>
    </source>
</evidence>
<dbReference type="Pfam" id="PF03633">
    <property type="entry name" value="Glyco_hydro_65C"/>
    <property type="match status" value="1"/>
</dbReference>
<dbReference type="AlphaFoldDB" id="A0A811TC15"/>
<gene>
    <name evidence="7" type="ORF">DIAAKJNI_00450</name>
</gene>
<accession>A0A811TC15</accession>
<dbReference type="GO" id="GO:0005975">
    <property type="term" value="P:carbohydrate metabolic process"/>
    <property type="evidence" value="ECO:0007669"/>
    <property type="project" value="InterPro"/>
</dbReference>
<dbReference type="Proteomes" id="UP000639006">
    <property type="component" value="Unassembled WGS sequence"/>
</dbReference>
<protein>
    <submittedName>
        <fullName evidence="7">Glycosyl hydrolase family 65 central catalytic domain protein</fullName>
    </submittedName>
</protein>
<dbReference type="Gene3D" id="1.50.10.10">
    <property type="match status" value="1"/>
</dbReference>
<evidence type="ECO:0000259" key="6">
    <source>
        <dbReference type="Pfam" id="PF03636"/>
    </source>
</evidence>
<dbReference type="SUPFAM" id="SSF74650">
    <property type="entry name" value="Galactose mutarotase-like"/>
    <property type="match status" value="1"/>
</dbReference>
<dbReference type="PANTHER" id="PTHR11051">
    <property type="entry name" value="GLYCOSYL HYDROLASE-RELATED"/>
    <property type="match status" value="1"/>
</dbReference>
<organism evidence="7 8">
    <name type="scientific">Candidatus Argoarchaeum ethanivorans</name>
    <dbReference type="NCBI Taxonomy" id="2608793"/>
    <lineage>
        <taxon>Archaea</taxon>
        <taxon>Methanobacteriati</taxon>
        <taxon>Methanobacteriota</taxon>
        <taxon>Stenosarchaea group</taxon>
        <taxon>Methanomicrobia</taxon>
        <taxon>Methanosarcinales</taxon>
        <taxon>Methanosarcinales incertae sedis</taxon>
        <taxon>GOM Arc I cluster</taxon>
        <taxon>Candidatus Argoarchaeum</taxon>
    </lineage>
</organism>
<dbReference type="SUPFAM" id="SSF48208">
    <property type="entry name" value="Six-hairpin glycosidases"/>
    <property type="match status" value="1"/>
</dbReference>
<dbReference type="PIRSF" id="PIRSF036289">
    <property type="entry name" value="Glycosyl_hydrolase_malt_phosph"/>
    <property type="match status" value="1"/>
</dbReference>
<comment type="similarity">
    <text evidence="1">Belongs to the glycosyl hydrolase 65 family.</text>
</comment>
<dbReference type="InterPro" id="IPR005195">
    <property type="entry name" value="Glyco_hydro_65_M"/>
</dbReference>
<dbReference type="InterPro" id="IPR005196">
    <property type="entry name" value="Glyco_hydro_65_N"/>
</dbReference>
<keyword evidence="3" id="KW-0808">Transferase</keyword>
<dbReference type="Gene3D" id="2.70.98.40">
    <property type="entry name" value="Glycoside hydrolase, family 65, N-terminal domain"/>
    <property type="match status" value="1"/>
</dbReference>
<dbReference type="Pfam" id="PF03632">
    <property type="entry name" value="Glyco_hydro_65m"/>
    <property type="match status" value="1"/>
</dbReference>
<evidence type="ECO:0000313" key="7">
    <source>
        <dbReference type="EMBL" id="CAD6493202.1"/>
    </source>
</evidence>
<dbReference type="InterPro" id="IPR017045">
    <property type="entry name" value="Malt_Pase/Glycosyl_Hdrlase"/>
</dbReference>